<protein>
    <recommendedName>
        <fullName evidence="7">SKP1-like protein</fullName>
    </recommendedName>
</protein>
<proteinExistence type="inferred from homology"/>
<reference evidence="10" key="1">
    <citation type="submission" date="2022-02" db="EMBL/GenBank/DDBJ databases">
        <authorList>
            <person name="Henning P.M."/>
            <person name="McCubbin A.G."/>
            <person name="Shore J.S."/>
        </authorList>
    </citation>
    <scope>NUCLEOTIDE SEQUENCE</scope>
    <source>
        <strain evidence="10">F60SS</strain>
        <tissue evidence="10">Leaves</tissue>
    </source>
</reference>
<dbReference type="GO" id="GO:0009867">
    <property type="term" value="P:jasmonic acid mediated signaling pathway"/>
    <property type="evidence" value="ECO:0007669"/>
    <property type="project" value="UniProtKB-ARBA"/>
</dbReference>
<evidence type="ECO:0000256" key="6">
    <source>
        <dbReference type="ARBA" id="ARBA00054396"/>
    </source>
</evidence>
<keyword evidence="4 7" id="KW-0833">Ubl conjugation pathway</keyword>
<reference evidence="10" key="2">
    <citation type="journal article" date="2023" name="Plants (Basel)">
        <title>Annotation of the Turnera subulata (Passifloraceae) Draft Genome Reveals the S-Locus Evolved after the Divergence of Turneroideae from Passifloroideae in a Stepwise Manner.</title>
        <authorList>
            <person name="Henning P.M."/>
            <person name="Roalson E.H."/>
            <person name="Mir W."/>
            <person name="McCubbin A.G."/>
            <person name="Shore J.S."/>
        </authorList>
    </citation>
    <scope>NUCLEOTIDE SEQUENCE</scope>
    <source>
        <strain evidence="10">F60SS</strain>
    </source>
</reference>
<comment type="subcellular location">
    <subcellularLocation>
        <location evidence="1">Nucleus</location>
    </subcellularLocation>
</comment>
<comment type="function">
    <text evidence="6 7">Involved in ubiquitination and subsequent proteasomal degradation of target proteins. Together with CUL1, RBX1 and a F-box protein, it forms a SCF E3 ubiquitin ligase complex. The functional specificity of this complex depends on the type of F-box protein. In the SCF complex, it serves as an adapter that links the F-box protein to CUL1.</text>
</comment>
<name>A0A9Q0GEU8_9ROSI</name>
<evidence type="ECO:0000313" key="11">
    <source>
        <dbReference type="Proteomes" id="UP001141552"/>
    </source>
</evidence>
<dbReference type="PANTHER" id="PTHR11165">
    <property type="entry name" value="SKP1"/>
    <property type="match status" value="1"/>
</dbReference>
<dbReference type="PIRSF" id="PIRSF028729">
    <property type="entry name" value="E3_ubiquit_lig_SCF_Skp"/>
    <property type="match status" value="1"/>
</dbReference>
<dbReference type="CDD" id="cd18322">
    <property type="entry name" value="BTB_POZ_SKP1"/>
    <property type="match status" value="1"/>
</dbReference>
<gene>
    <name evidence="10" type="primary">ASK13_2</name>
    <name evidence="10" type="ORF">Tsubulata_012744</name>
</gene>
<evidence type="ECO:0000256" key="3">
    <source>
        <dbReference type="ARBA" id="ARBA00009993"/>
    </source>
</evidence>
<dbReference type="InterPro" id="IPR036296">
    <property type="entry name" value="SKP1-like_dim_sf"/>
</dbReference>
<dbReference type="Pfam" id="PF01466">
    <property type="entry name" value="Skp1"/>
    <property type="match status" value="1"/>
</dbReference>
<dbReference type="SUPFAM" id="SSF81382">
    <property type="entry name" value="Skp1 dimerisation domain-like"/>
    <property type="match status" value="1"/>
</dbReference>
<dbReference type="InterPro" id="IPR016072">
    <property type="entry name" value="Skp1_comp_dimer"/>
</dbReference>
<feature type="domain" description="SKP1 component dimerisation" evidence="8">
    <location>
        <begin position="110"/>
        <end position="157"/>
    </location>
</feature>
<keyword evidence="11" id="KW-1185">Reference proteome</keyword>
<evidence type="ECO:0000256" key="5">
    <source>
        <dbReference type="ARBA" id="ARBA00023242"/>
    </source>
</evidence>
<dbReference type="SMART" id="SM00512">
    <property type="entry name" value="Skp1"/>
    <property type="match status" value="1"/>
</dbReference>
<dbReference type="InterPro" id="IPR016073">
    <property type="entry name" value="Skp1_comp_POZ"/>
</dbReference>
<dbReference type="AlphaFoldDB" id="A0A9Q0GEU8"/>
<dbReference type="GO" id="GO:0016567">
    <property type="term" value="P:protein ubiquitination"/>
    <property type="evidence" value="ECO:0007669"/>
    <property type="project" value="UniProtKB-UniRule"/>
</dbReference>
<dbReference type="Gene3D" id="3.30.710.10">
    <property type="entry name" value="Potassium Channel Kv1.1, Chain A"/>
    <property type="match status" value="1"/>
</dbReference>
<dbReference type="GO" id="GO:0005634">
    <property type="term" value="C:nucleus"/>
    <property type="evidence" value="ECO:0007669"/>
    <property type="project" value="UniProtKB-SubCell"/>
</dbReference>
<dbReference type="InterPro" id="IPR001232">
    <property type="entry name" value="SKP1-like"/>
</dbReference>
<evidence type="ECO:0000256" key="1">
    <source>
        <dbReference type="ARBA" id="ARBA00004123"/>
    </source>
</evidence>
<dbReference type="OrthoDB" id="7827685at2759"/>
<dbReference type="Proteomes" id="UP001141552">
    <property type="component" value="Unassembled WGS sequence"/>
</dbReference>
<sequence>MSITTENNEKMITLMSSDGEEFVVEEAVAAQSQTIKHLIEDGCSTEGSIPLPNVTGRVLSEVIQYCKKHSSSDDKEEKELEAWDAEFVKAADDHVALTDLMMAANFLDIKGLLDLVAQTLANMITGKSPEEVRRMWNIKNDFTPEEAEKVRKENQWAFE</sequence>
<comment type="caution">
    <text evidence="10">The sequence shown here is derived from an EMBL/GenBank/DDBJ whole genome shotgun (WGS) entry which is preliminary data.</text>
</comment>
<evidence type="ECO:0000256" key="7">
    <source>
        <dbReference type="PIRNR" id="PIRNR028729"/>
    </source>
</evidence>
<dbReference type="EMBL" id="JAKUCV010000920">
    <property type="protein sequence ID" value="KAJ4848363.1"/>
    <property type="molecule type" value="Genomic_DNA"/>
</dbReference>
<evidence type="ECO:0000256" key="2">
    <source>
        <dbReference type="ARBA" id="ARBA00004906"/>
    </source>
</evidence>
<comment type="similarity">
    <text evidence="3 7">Belongs to the SKP1 family.</text>
</comment>
<dbReference type="GO" id="GO:0006511">
    <property type="term" value="P:ubiquitin-dependent protein catabolic process"/>
    <property type="evidence" value="ECO:0007669"/>
    <property type="project" value="InterPro"/>
</dbReference>
<evidence type="ECO:0000313" key="10">
    <source>
        <dbReference type="EMBL" id="KAJ4848363.1"/>
    </source>
</evidence>
<dbReference type="FunFam" id="3.30.710.10:FF:000170">
    <property type="entry name" value="SKP1-like protein 5"/>
    <property type="match status" value="1"/>
</dbReference>
<dbReference type="SUPFAM" id="SSF54695">
    <property type="entry name" value="POZ domain"/>
    <property type="match status" value="1"/>
</dbReference>
<keyword evidence="5" id="KW-0539">Nucleus</keyword>
<feature type="domain" description="SKP1 component POZ" evidence="9">
    <location>
        <begin position="10"/>
        <end position="70"/>
    </location>
</feature>
<dbReference type="InterPro" id="IPR011333">
    <property type="entry name" value="SKP1/BTB/POZ_sf"/>
</dbReference>
<evidence type="ECO:0000259" key="9">
    <source>
        <dbReference type="Pfam" id="PF03931"/>
    </source>
</evidence>
<evidence type="ECO:0000259" key="8">
    <source>
        <dbReference type="Pfam" id="PF01466"/>
    </source>
</evidence>
<comment type="subunit">
    <text evidence="7">Part of a SCF (SKP1-cullin-F-box) protein ligase complex.</text>
</comment>
<evidence type="ECO:0000256" key="4">
    <source>
        <dbReference type="ARBA" id="ARBA00022786"/>
    </source>
</evidence>
<comment type="pathway">
    <text evidence="2 7">Protein modification; protein ubiquitination.</text>
</comment>
<dbReference type="InterPro" id="IPR016897">
    <property type="entry name" value="SKP1"/>
</dbReference>
<organism evidence="10 11">
    <name type="scientific">Turnera subulata</name>
    <dbReference type="NCBI Taxonomy" id="218843"/>
    <lineage>
        <taxon>Eukaryota</taxon>
        <taxon>Viridiplantae</taxon>
        <taxon>Streptophyta</taxon>
        <taxon>Embryophyta</taxon>
        <taxon>Tracheophyta</taxon>
        <taxon>Spermatophyta</taxon>
        <taxon>Magnoliopsida</taxon>
        <taxon>eudicotyledons</taxon>
        <taxon>Gunneridae</taxon>
        <taxon>Pentapetalae</taxon>
        <taxon>rosids</taxon>
        <taxon>fabids</taxon>
        <taxon>Malpighiales</taxon>
        <taxon>Passifloraceae</taxon>
        <taxon>Turnera</taxon>
    </lineage>
</organism>
<dbReference type="Pfam" id="PF03931">
    <property type="entry name" value="Skp1_POZ"/>
    <property type="match status" value="1"/>
</dbReference>
<accession>A0A9Q0GEU8</accession>